<dbReference type="SUPFAM" id="SSF55826">
    <property type="entry name" value="YbaK/ProRS associated domain"/>
    <property type="match status" value="1"/>
</dbReference>
<dbReference type="CDD" id="cd00779">
    <property type="entry name" value="ProRS_core_prok"/>
    <property type="match status" value="1"/>
</dbReference>
<evidence type="ECO:0000256" key="3">
    <source>
        <dbReference type="ARBA" id="ARBA00022490"/>
    </source>
</evidence>
<sequence length="611" mass="68249">MRLSQMLFVTLRDDPADAEIPSHKLLLRAGYIRRIGSGIYAYLPLMWRVLQKVSQIVREEMNATGAQECLLPQLQPAELWRESGRWDTYTQAEGIMFALVDRREQELALGPTHEEVITTIARDLIHSYRQLPLHLYQVQTKFRDEIRPRFGLMRGREFIMKDGYSFHEDEESLKKTYQDMYQAYSNMLRRSGLAFRAVEADSGAIGGSGSTEFMVLAEAGEDEVLYTEDGQYAANVEKAVSLTADAETSPFTSYEKRETPGTETIDKLCAFLKCSPTQIVKNVLYQALYDNATTVLVLVSIRGDQEVNEVKLQNELTKLASQYGAKTILKLTVPDAEAQKKWAAKPLPLGYIAPDVADDYITPLSKGGTEGGSVHPKFLRLVDKTATDLKNFVTGSNESGYHVVGTNWNEQFKLPDNIVDVRKARPGDRAIHNPEQTLKSARGIEVGHIFQLGTEYSQVMGANYTNEQGEEKPLVMGCYGVGVSRLAQAAVEQSYDKDGIIWPVAIAPYHAIVTIPNINDAQQVEIAEKLYTELNQAGIETLLDDRNERAGVKFKDADLIGIPYRIVTGRAIANGKVEVVERATHNSQEIPIAEVVPTIKQWIVQAIEAKN</sequence>
<evidence type="ECO:0000313" key="12">
    <source>
        <dbReference type="EMBL" id="RUR84266.1"/>
    </source>
</evidence>
<dbReference type="Gene3D" id="3.40.50.800">
    <property type="entry name" value="Anticodon-binding domain"/>
    <property type="match status" value="1"/>
</dbReference>
<dbReference type="OrthoDB" id="9809052at2"/>
<dbReference type="InterPro" id="IPR033730">
    <property type="entry name" value="ProRS_core_prok"/>
</dbReference>
<dbReference type="Pfam" id="PF04073">
    <property type="entry name" value="tRNA_edit"/>
    <property type="match status" value="1"/>
</dbReference>
<dbReference type="InterPro" id="IPR045864">
    <property type="entry name" value="aa-tRNA-synth_II/BPL/LPL"/>
</dbReference>
<keyword evidence="4 10" id="KW-0436">Ligase</keyword>
<comment type="function">
    <text evidence="10">Catalyzes the attachment of proline to tRNA(Pro) in a two-step reaction: proline is first activated by ATP to form Pro-AMP and then transferred to the acceptor end of tRNA(Pro). As ProRS can inadvertently accommodate and process non-cognate amino acids such as alanine and cysteine, to avoid such errors it has two additional distinct editing activities against alanine. One activity is designated as 'pretransfer' editing and involves the tRNA(Pro)-independent hydrolysis of activated Ala-AMP. The other activity is designated 'posttransfer' editing and involves deacylation of mischarged Ala-tRNA(Pro). The misacylated Cys-tRNA(Pro) is not edited by ProRS.</text>
</comment>
<reference evidence="12 13" key="1">
    <citation type="journal article" date="2019" name="Genome Biol. Evol.">
        <title>Day and night: Metabolic profiles and evolutionary relationships of six axenic non-marine cyanobacteria.</title>
        <authorList>
            <person name="Will S.E."/>
            <person name="Henke P."/>
            <person name="Boedeker C."/>
            <person name="Huang S."/>
            <person name="Brinkmann H."/>
            <person name="Rohde M."/>
            <person name="Jarek M."/>
            <person name="Friedl T."/>
            <person name="Seufert S."/>
            <person name="Schumacher M."/>
            <person name="Overmann J."/>
            <person name="Neumann-Schaal M."/>
            <person name="Petersen J."/>
        </authorList>
    </citation>
    <scope>NUCLEOTIDE SEQUENCE [LARGE SCALE GENOMIC DNA]</scope>
    <source>
        <strain evidence="12 13">PCC 6912</strain>
    </source>
</reference>
<comment type="subcellular location">
    <subcellularLocation>
        <location evidence="1 10">Cytoplasm</location>
    </subcellularLocation>
</comment>
<dbReference type="InterPro" id="IPR002316">
    <property type="entry name" value="Pro-tRNA-ligase_IIa"/>
</dbReference>
<evidence type="ECO:0000256" key="7">
    <source>
        <dbReference type="ARBA" id="ARBA00022917"/>
    </source>
</evidence>
<accession>A0A3S1A2X6</accession>
<dbReference type="FunFam" id="3.40.50.800:FF:000011">
    <property type="entry name" value="Proline--tRNA ligase"/>
    <property type="match status" value="1"/>
</dbReference>
<dbReference type="SUPFAM" id="SSF55681">
    <property type="entry name" value="Class II aaRS and biotin synthetases"/>
    <property type="match status" value="1"/>
</dbReference>
<dbReference type="PRINTS" id="PR01046">
    <property type="entry name" value="TRNASYNTHPRO"/>
</dbReference>
<feature type="domain" description="Aminoacyl-transfer RNA synthetases class-II family profile" evidence="11">
    <location>
        <begin position="33"/>
        <end position="503"/>
    </location>
</feature>
<evidence type="ECO:0000256" key="6">
    <source>
        <dbReference type="ARBA" id="ARBA00022840"/>
    </source>
</evidence>
<evidence type="ECO:0000256" key="1">
    <source>
        <dbReference type="ARBA" id="ARBA00004496"/>
    </source>
</evidence>
<keyword evidence="3 10" id="KW-0963">Cytoplasm</keyword>
<evidence type="ECO:0000256" key="5">
    <source>
        <dbReference type="ARBA" id="ARBA00022741"/>
    </source>
</evidence>
<dbReference type="InterPro" id="IPR036754">
    <property type="entry name" value="YbaK/aa-tRNA-synt-asso_dom_sf"/>
</dbReference>
<keyword evidence="13" id="KW-1185">Reference proteome</keyword>
<keyword evidence="6 10" id="KW-0067">ATP-binding</keyword>
<dbReference type="EC" id="6.1.1.15" evidence="10"/>
<dbReference type="GO" id="GO:0005829">
    <property type="term" value="C:cytosol"/>
    <property type="evidence" value="ECO:0007669"/>
    <property type="project" value="TreeGrafter"/>
</dbReference>
<evidence type="ECO:0000256" key="4">
    <source>
        <dbReference type="ARBA" id="ARBA00022598"/>
    </source>
</evidence>
<evidence type="ECO:0000256" key="9">
    <source>
        <dbReference type="ARBA" id="ARBA00047671"/>
    </source>
</evidence>
<evidence type="ECO:0000256" key="8">
    <source>
        <dbReference type="ARBA" id="ARBA00023146"/>
    </source>
</evidence>
<dbReference type="CDD" id="cd00861">
    <property type="entry name" value="ProRS_anticodon_short"/>
    <property type="match status" value="1"/>
</dbReference>
<evidence type="ECO:0000256" key="10">
    <source>
        <dbReference type="HAMAP-Rule" id="MF_01569"/>
    </source>
</evidence>
<dbReference type="InterPro" id="IPR044140">
    <property type="entry name" value="ProRS_anticodon_short"/>
</dbReference>
<dbReference type="InterPro" id="IPR004500">
    <property type="entry name" value="Pro-tRNA-synth_IIa_bac-type"/>
</dbReference>
<dbReference type="NCBIfam" id="TIGR00409">
    <property type="entry name" value="proS_fam_II"/>
    <property type="match status" value="1"/>
</dbReference>
<evidence type="ECO:0000259" key="11">
    <source>
        <dbReference type="PROSITE" id="PS50862"/>
    </source>
</evidence>
<gene>
    <name evidence="10 12" type="primary">proS</name>
    <name evidence="12" type="ORF">PCC6912_18600</name>
</gene>
<dbReference type="Pfam" id="PF03129">
    <property type="entry name" value="HGTP_anticodon"/>
    <property type="match status" value="1"/>
</dbReference>
<comment type="similarity">
    <text evidence="10">Belongs to the class-II aminoacyl-tRNA synthetase family. ProS type 1 subfamily.</text>
</comment>
<dbReference type="InterPro" id="IPR023717">
    <property type="entry name" value="Pro-tRNA-Synthase_IIa_type1"/>
</dbReference>
<dbReference type="GO" id="GO:0005524">
    <property type="term" value="F:ATP binding"/>
    <property type="evidence" value="ECO:0007669"/>
    <property type="project" value="UniProtKB-UniRule"/>
</dbReference>
<dbReference type="GO" id="GO:0002161">
    <property type="term" value="F:aminoacyl-tRNA deacylase activity"/>
    <property type="evidence" value="ECO:0007669"/>
    <property type="project" value="InterPro"/>
</dbReference>
<dbReference type="SUPFAM" id="SSF52954">
    <property type="entry name" value="Class II aaRS ABD-related"/>
    <property type="match status" value="1"/>
</dbReference>
<organism evidence="12 13">
    <name type="scientific">Chlorogloeopsis fritschii PCC 6912</name>
    <dbReference type="NCBI Taxonomy" id="211165"/>
    <lineage>
        <taxon>Bacteria</taxon>
        <taxon>Bacillati</taxon>
        <taxon>Cyanobacteriota</taxon>
        <taxon>Cyanophyceae</taxon>
        <taxon>Nostocales</taxon>
        <taxon>Chlorogloeopsidaceae</taxon>
        <taxon>Chlorogloeopsis</taxon>
    </lineage>
</organism>
<dbReference type="EMBL" id="RSCJ01000005">
    <property type="protein sequence ID" value="RUR84266.1"/>
    <property type="molecule type" value="Genomic_DNA"/>
</dbReference>
<dbReference type="InterPro" id="IPR036621">
    <property type="entry name" value="Anticodon-bd_dom_sf"/>
</dbReference>
<dbReference type="PROSITE" id="PS50862">
    <property type="entry name" value="AA_TRNA_LIGASE_II"/>
    <property type="match status" value="1"/>
</dbReference>
<dbReference type="HAMAP" id="MF_01569">
    <property type="entry name" value="Pro_tRNA_synth_type1"/>
    <property type="match status" value="1"/>
</dbReference>
<protein>
    <recommendedName>
        <fullName evidence="10">Proline--tRNA ligase</fullName>
        <ecNumber evidence="10">6.1.1.15</ecNumber>
    </recommendedName>
    <alternativeName>
        <fullName evidence="10">Prolyl-tRNA synthetase</fullName>
        <shortName evidence="10">ProRS</shortName>
    </alternativeName>
</protein>
<dbReference type="InterPro" id="IPR002314">
    <property type="entry name" value="aa-tRNA-synt_IIb"/>
</dbReference>
<dbReference type="PANTHER" id="PTHR42753:SF2">
    <property type="entry name" value="PROLINE--TRNA LIGASE"/>
    <property type="match status" value="1"/>
</dbReference>
<dbReference type="CDD" id="cd04334">
    <property type="entry name" value="ProRS-INS"/>
    <property type="match status" value="1"/>
</dbReference>
<evidence type="ECO:0000313" key="13">
    <source>
        <dbReference type="Proteomes" id="UP000268857"/>
    </source>
</evidence>
<keyword evidence="8 10" id="KW-0030">Aminoacyl-tRNA synthetase</keyword>
<keyword evidence="7 10" id="KW-0648">Protein biosynthesis</keyword>
<dbReference type="Gene3D" id="3.30.930.10">
    <property type="entry name" value="Bira Bifunctional Protein, Domain 2"/>
    <property type="match status" value="2"/>
</dbReference>
<dbReference type="InterPro" id="IPR004154">
    <property type="entry name" value="Anticodon-bd"/>
</dbReference>
<dbReference type="NCBIfam" id="NF006625">
    <property type="entry name" value="PRK09194.1"/>
    <property type="match status" value="1"/>
</dbReference>
<comment type="subunit">
    <text evidence="2 10">Homodimer.</text>
</comment>
<dbReference type="STRING" id="211165.GCA_000317285_00748"/>
<dbReference type="PANTHER" id="PTHR42753">
    <property type="entry name" value="MITOCHONDRIAL RIBOSOME PROTEIN L39/PROLYL-TRNA LIGASE FAMILY MEMBER"/>
    <property type="match status" value="1"/>
</dbReference>
<dbReference type="InterPro" id="IPR006195">
    <property type="entry name" value="aa-tRNA-synth_II"/>
</dbReference>
<dbReference type="GO" id="GO:0006433">
    <property type="term" value="P:prolyl-tRNA aminoacylation"/>
    <property type="evidence" value="ECO:0007669"/>
    <property type="project" value="UniProtKB-UniRule"/>
</dbReference>
<comment type="catalytic activity">
    <reaction evidence="9 10">
        <text>tRNA(Pro) + L-proline + ATP = L-prolyl-tRNA(Pro) + AMP + diphosphate</text>
        <dbReference type="Rhea" id="RHEA:14305"/>
        <dbReference type="Rhea" id="RHEA-COMP:9700"/>
        <dbReference type="Rhea" id="RHEA-COMP:9702"/>
        <dbReference type="ChEBI" id="CHEBI:30616"/>
        <dbReference type="ChEBI" id="CHEBI:33019"/>
        <dbReference type="ChEBI" id="CHEBI:60039"/>
        <dbReference type="ChEBI" id="CHEBI:78442"/>
        <dbReference type="ChEBI" id="CHEBI:78532"/>
        <dbReference type="ChEBI" id="CHEBI:456215"/>
        <dbReference type="EC" id="6.1.1.15"/>
    </reaction>
</comment>
<dbReference type="GO" id="GO:0004827">
    <property type="term" value="F:proline-tRNA ligase activity"/>
    <property type="evidence" value="ECO:0007669"/>
    <property type="project" value="UniProtKB-UniRule"/>
</dbReference>
<dbReference type="Proteomes" id="UP000268857">
    <property type="component" value="Unassembled WGS sequence"/>
</dbReference>
<comment type="domain">
    <text evidence="10">Consists of three domains: the N-terminal catalytic domain, the editing domain and the C-terminal anticodon-binding domain.</text>
</comment>
<dbReference type="InterPro" id="IPR007214">
    <property type="entry name" value="YbaK/aa-tRNA-synth-assoc-dom"/>
</dbReference>
<dbReference type="AlphaFoldDB" id="A0A3S1A2X6"/>
<comment type="caution">
    <text evidence="12">The sequence shown here is derived from an EMBL/GenBank/DDBJ whole genome shotgun (WGS) entry which is preliminary data.</text>
</comment>
<dbReference type="Pfam" id="PF00587">
    <property type="entry name" value="tRNA-synt_2b"/>
    <property type="match status" value="1"/>
</dbReference>
<evidence type="ECO:0000256" key="2">
    <source>
        <dbReference type="ARBA" id="ARBA00011738"/>
    </source>
</evidence>
<dbReference type="RefSeq" id="WP_026087349.1">
    <property type="nucleotide sequence ID" value="NZ_CP170746.1"/>
</dbReference>
<dbReference type="InterPro" id="IPR050062">
    <property type="entry name" value="Pro-tRNA_synthetase"/>
</dbReference>
<proteinExistence type="inferred from homology"/>
<name>A0A3S1A2X6_CHLFR</name>
<keyword evidence="5 10" id="KW-0547">Nucleotide-binding</keyword>